<sequence>MPVLRRPTVREPVLHTDVTACVQVDEHRARTRTAPFAMVVKGPHRPSGTERPMQAFSFHVPRNLHGLSFRSDWRVARYLKVCRRSTSPGFQGPLGVRAGVFDFLRNFGEQARQEQQALVDAVKQGKFMDYVRDKAVRDAAQVSAFREGLTKTRERLSREIETIVERNMGRLDQVDQAMQDIENALLGADLGVSVVDRLMENLRKDIAEQRLRSGAEVRASLAASLLALLTRAQTDAQKRIQSQRLAAQQHSGSPQCEVLMLVGTNGHGKTTSAAKLAYRLRTQDKKKVLLVAADTFRAAAVQQLAEWAQRAGVDIAMPLENQKSAASVAYDALKRAVDERYDVAIIDTSGRLHTNENLMEEMKKLRRVVERQIQGPLAECLLVLDAPSGRNAVAAARQWLRDVQVTGLVLTKLDGTARAGFLVSVVEELGIPVKFVGVGEKLNDLRDFDPVAYVDGLLLSDTPAAARRAAP</sequence>
<dbReference type="InterPro" id="IPR000897">
    <property type="entry name" value="SRP54_GTPase_dom"/>
</dbReference>
<dbReference type="KEGG" id="cme:CYME_CMN250C"/>
<protein>
    <submittedName>
        <fullName evidence="8">Chloroplast signal recognition particle receptor FtsY</fullName>
    </submittedName>
</protein>
<dbReference type="STRING" id="280699.M1V9A8"/>
<evidence type="ECO:0000256" key="3">
    <source>
        <dbReference type="ARBA" id="ARBA00022741"/>
    </source>
</evidence>
<gene>
    <name evidence="8" type="ORF">CYME_CMN250C</name>
</gene>
<dbReference type="InterPro" id="IPR013822">
    <property type="entry name" value="Signal_recog_particl_SRP54_hlx"/>
</dbReference>
<dbReference type="GO" id="GO:0005525">
    <property type="term" value="F:GTP binding"/>
    <property type="evidence" value="ECO:0007669"/>
    <property type="project" value="UniProtKB-KW"/>
</dbReference>
<dbReference type="PANTHER" id="PTHR43134">
    <property type="entry name" value="SIGNAL RECOGNITION PARTICLE RECEPTOR SUBUNIT ALPHA"/>
    <property type="match status" value="1"/>
</dbReference>
<dbReference type="AlphaFoldDB" id="M1V9A8"/>
<dbReference type="SUPFAM" id="SSF47364">
    <property type="entry name" value="Domain of the SRP/SRP receptor G-proteins"/>
    <property type="match status" value="1"/>
</dbReference>
<dbReference type="HOGENOM" id="CLU_009301_3_4_1"/>
<keyword evidence="5" id="KW-0472">Membrane</keyword>
<keyword evidence="3" id="KW-0547">Nucleotide-binding</keyword>
<dbReference type="Pfam" id="PF02881">
    <property type="entry name" value="SRP54_N"/>
    <property type="match status" value="1"/>
</dbReference>
<dbReference type="InterPro" id="IPR036225">
    <property type="entry name" value="SRP/SRP_N"/>
</dbReference>
<evidence type="ECO:0000313" key="8">
    <source>
        <dbReference type="EMBL" id="BAM81334.1"/>
    </source>
</evidence>
<proteinExistence type="inferred from homology"/>
<accession>M1V9A8</accession>
<dbReference type="InterPro" id="IPR003593">
    <property type="entry name" value="AAA+_ATPase"/>
</dbReference>
<dbReference type="GO" id="GO:0016020">
    <property type="term" value="C:membrane"/>
    <property type="evidence" value="ECO:0007669"/>
    <property type="project" value="UniProtKB-SubCell"/>
</dbReference>
<dbReference type="GO" id="GO:0005737">
    <property type="term" value="C:cytoplasm"/>
    <property type="evidence" value="ECO:0007669"/>
    <property type="project" value="UniProtKB-ARBA"/>
</dbReference>
<dbReference type="InterPro" id="IPR027417">
    <property type="entry name" value="P-loop_NTPase"/>
</dbReference>
<evidence type="ECO:0000256" key="2">
    <source>
        <dbReference type="ARBA" id="ARBA00008531"/>
    </source>
</evidence>
<dbReference type="RefSeq" id="XP_005537370.1">
    <property type="nucleotide sequence ID" value="XM_005537313.1"/>
</dbReference>
<dbReference type="Proteomes" id="UP000007014">
    <property type="component" value="Chromosome 14"/>
</dbReference>
<dbReference type="Gene3D" id="3.40.50.300">
    <property type="entry name" value="P-loop containing nucleotide triphosphate hydrolases"/>
    <property type="match status" value="1"/>
</dbReference>
<evidence type="ECO:0000256" key="5">
    <source>
        <dbReference type="ARBA" id="ARBA00023136"/>
    </source>
</evidence>
<dbReference type="Gramene" id="CMN250CT">
    <property type="protein sequence ID" value="CMN250CT"/>
    <property type="gene ID" value="CMN250C"/>
</dbReference>
<keyword evidence="9" id="KW-1185">Reference proteome</keyword>
<keyword evidence="6 8" id="KW-0675">Receptor</keyword>
<evidence type="ECO:0000256" key="6">
    <source>
        <dbReference type="ARBA" id="ARBA00023170"/>
    </source>
</evidence>
<comment type="subcellular location">
    <subcellularLocation>
        <location evidence="1">Membrane</location>
        <topology evidence="1">Peripheral membrane protein</topology>
    </subcellularLocation>
</comment>
<dbReference type="InterPro" id="IPR042101">
    <property type="entry name" value="SRP54_N_sf"/>
</dbReference>
<dbReference type="EMBL" id="AP006496">
    <property type="protein sequence ID" value="BAM81334.1"/>
    <property type="molecule type" value="Genomic_DNA"/>
</dbReference>
<organism evidence="8 9">
    <name type="scientific">Cyanidioschyzon merolae (strain NIES-3377 / 10D)</name>
    <name type="common">Unicellular red alga</name>
    <dbReference type="NCBI Taxonomy" id="280699"/>
    <lineage>
        <taxon>Eukaryota</taxon>
        <taxon>Rhodophyta</taxon>
        <taxon>Bangiophyceae</taxon>
        <taxon>Cyanidiales</taxon>
        <taxon>Cyanidiaceae</taxon>
        <taxon>Cyanidioschyzon</taxon>
    </lineage>
</organism>
<dbReference type="GO" id="GO:0005047">
    <property type="term" value="F:signal recognition particle binding"/>
    <property type="evidence" value="ECO:0007669"/>
    <property type="project" value="TreeGrafter"/>
</dbReference>
<dbReference type="SMART" id="SM00962">
    <property type="entry name" value="SRP54"/>
    <property type="match status" value="1"/>
</dbReference>
<evidence type="ECO:0000256" key="4">
    <source>
        <dbReference type="ARBA" id="ARBA00023134"/>
    </source>
</evidence>
<comment type="similarity">
    <text evidence="2">Belongs to the GTP-binding SRP family.</text>
</comment>
<dbReference type="InterPro" id="IPR004390">
    <property type="entry name" value="SR_rcpt_FtsY"/>
</dbReference>
<evidence type="ECO:0000313" key="9">
    <source>
        <dbReference type="Proteomes" id="UP000007014"/>
    </source>
</evidence>
<dbReference type="OrthoDB" id="1727884at2759"/>
<dbReference type="eggNOG" id="KOG0780">
    <property type="taxonomic scope" value="Eukaryota"/>
</dbReference>
<dbReference type="GeneID" id="16995484"/>
<evidence type="ECO:0000259" key="7">
    <source>
        <dbReference type="PROSITE" id="PS00300"/>
    </source>
</evidence>
<dbReference type="NCBIfam" id="TIGR00064">
    <property type="entry name" value="ftsY"/>
    <property type="match status" value="1"/>
</dbReference>
<evidence type="ECO:0000256" key="1">
    <source>
        <dbReference type="ARBA" id="ARBA00004170"/>
    </source>
</evidence>
<dbReference type="Gene3D" id="1.20.120.140">
    <property type="entry name" value="Signal recognition particle SRP54, nucleotide-binding domain"/>
    <property type="match status" value="1"/>
</dbReference>
<dbReference type="SMART" id="SM00963">
    <property type="entry name" value="SRP54_N"/>
    <property type="match status" value="1"/>
</dbReference>
<reference evidence="8 9" key="2">
    <citation type="journal article" date="2007" name="BMC Biol.">
        <title>A 100%-complete sequence reveals unusually simple genomic features in the hot-spring red alga Cyanidioschyzon merolae.</title>
        <authorList>
            <person name="Nozaki H."/>
            <person name="Takano H."/>
            <person name="Misumi O."/>
            <person name="Terasawa K."/>
            <person name="Matsuzaki M."/>
            <person name="Maruyama S."/>
            <person name="Nishida K."/>
            <person name="Yagisawa F."/>
            <person name="Yoshida Y."/>
            <person name="Fujiwara T."/>
            <person name="Takio S."/>
            <person name="Tamura K."/>
            <person name="Chung S.J."/>
            <person name="Nakamura S."/>
            <person name="Kuroiwa H."/>
            <person name="Tanaka K."/>
            <person name="Sato N."/>
            <person name="Kuroiwa T."/>
        </authorList>
    </citation>
    <scope>NUCLEOTIDE SEQUENCE [LARGE SCALE GENOMIC DNA]</scope>
    <source>
        <strain evidence="8 9">10D</strain>
    </source>
</reference>
<dbReference type="GO" id="GO:0003924">
    <property type="term" value="F:GTPase activity"/>
    <property type="evidence" value="ECO:0007669"/>
    <property type="project" value="TreeGrafter"/>
</dbReference>
<keyword evidence="4" id="KW-0342">GTP-binding</keyword>
<dbReference type="SUPFAM" id="SSF52540">
    <property type="entry name" value="P-loop containing nucleoside triphosphate hydrolases"/>
    <property type="match status" value="1"/>
</dbReference>
<dbReference type="GO" id="GO:0006614">
    <property type="term" value="P:SRP-dependent cotranslational protein targeting to membrane"/>
    <property type="evidence" value="ECO:0007669"/>
    <property type="project" value="InterPro"/>
</dbReference>
<dbReference type="PROSITE" id="PS00300">
    <property type="entry name" value="SRP54"/>
    <property type="match status" value="1"/>
</dbReference>
<reference evidence="8 9" key="1">
    <citation type="journal article" date="2004" name="Nature">
        <title>Genome sequence of the ultrasmall unicellular red alga Cyanidioschyzon merolae 10D.</title>
        <authorList>
            <person name="Matsuzaki M."/>
            <person name="Misumi O."/>
            <person name="Shin-i T."/>
            <person name="Maruyama S."/>
            <person name="Takahara M."/>
            <person name="Miyagishima S."/>
            <person name="Mori T."/>
            <person name="Nishida K."/>
            <person name="Yagisawa F."/>
            <person name="Nishida K."/>
            <person name="Yoshida Y."/>
            <person name="Nishimura Y."/>
            <person name="Nakao S."/>
            <person name="Kobayashi T."/>
            <person name="Momoyama Y."/>
            <person name="Higashiyama T."/>
            <person name="Minoda A."/>
            <person name="Sano M."/>
            <person name="Nomoto H."/>
            <person name="Oishi K."/>
            <person name="Hayashi H."/>
            <person name="Ohta F."/>
            <person name="Nishizaka S."/>
            <person name="Haga S."/>
            <person name="Miura S."/>
            <person name="Morishita T."/>
            <person name="Kabeya Y."/>
            <person name="Terasawa K."/>
            <person name="Suzuki Y."/>
            <person name="Ishii Y."/>
            <person name="Asakawa S."/>
            <person name="Takano H."/>
            <person name="Ohta N."/>
            <person name="Kuroiwa H."/>
            <person name="Tanaka K."/>
            <person name="Shimizu N."/>
            <person name="Sugano S."/>
            <person name="Sato N."/>
            <person name="Nozaki H."/>
            <person name="Ogasawara N."/>
            <person name="Kohara Y."/>
            <person name="Kuroiwa T."/>
        </authorList>
    </citation>
    <scope>NUCLEOTIDE SEQUENCE [LARGE SCALE GENOMIC DNA]</scope>
    <source>
        <strain evidence="8 9">10D</strain>
    </source>
</reference>
<dbReference type="Pfam" id="PF00448">
    <property type="entry name" value="SRP54"/>
    <property type="match status" value="1"/>
</dbReference>
<dbReference type="PANTHER" id="PTHR43134:SF7">
    <property type="entry name" value="CELL DIVISION PROTEIN FTSY HOMOLOG, CHLOROPLASTIC"/>
    <property type="match status" value="1"/>
</dbReference>
<dbReference type="OMA" id="GISDQFQ"/>
<dbReference type="SMART" id="SM00382">
    <property type="entry name" value="AAA"/>
    <property type="match status" value="1"/>
</dbReference>
<feature type="domain" description="SRP54-type proteins GTP-binding" evidence="7">
    <location>
        <begin position="432"/>
        <end position="445"/>
    </location>
</feature>
<name>M1V9A8_CYAM1</name>